<reference evidence="1 2" key="1">
    <citation type="submission" date="2016-11" db="EMBL/GenBank/DDBJ databases">
        <authorList>
            <person name="Jaros S."/>
            <person name="Januszkiewicz K."/>
            <person name="Wedrychowicz H."/>
        </authorList>
    </citation>
    <scope>NUCLEOTIDE SEQUENCE [LARGE SCALE GENOMIC DNA]</scope>
    <source>
        <strain evidence="1 2">DSM 17459</strain>
    </source>
</reference>
<dbReference type="EMBL" id="FQVI01000010">
    <property type="protein sequence ID" value="SHE99706.1"/>
    <property type="molecule type" value="Genomic_DNA"/>
</dbReference>
<keyword evidence="2" id="KW-1185">Reference proteome</keyword>
<name>A0A1M4Y2B5_9CLOT</name>
<gene>
    <name evidence="1" type="ORF">SAMN02745158_02205</name>
</gene>
<dbReference type="RefSeq" id="WP_072851651.1">
    <property type="nucleotide sequence ID" value="NZ_FQVI01000010.1"/>
</dbReference>
<evidence type="ECO:0000313" key="1">
    <source>
        <dbReference type="EMBL" id="SHE99706.1"/>
    </source>
</evidence>
<evidence type="ECO:0000313" key="2">
    <source>
        <dbReference type="Proteomes" id="UP000184245"/>
    </source>
</evidence>
<organism evidence="1 2">
    <name type="scientific">Lactonifactor longoviformis DSM 17459</name>
    <dbReference type="NCBI Taxonomy" id="1122155"/>
    <lineage>
        <taxon>Bacteria</taxon>
        <taxon>Bacillati</taxon>
        <taxon>Bacillota</taxon>
        <taxon>Clostridia</taxon>
        <taxon>Eubacteriales</taxon>
        <taxon>Clostridiaceae</taxon>
        <taxon>Lactonifactor</taxon>
    </lineage>
</organism>
<accession>A0A1M4Y2B5</accession>
<dbReference type="AlphaFoldDB" id="A0A1M4Y2B5"/>
<protein>
    <submittedName>
        <fullName evidence="1">Uncharacterized protein</fullName>
    </submittedName>
</protein>
<dbReference type="Proteomes" id="UP000184245">
    <property type="component" value="Unassembled WGS sequence"/>
</dbReference>
<sequence length="73" mass="8629">MGKKRSKKTETLREELKYYESKGISLWLDGKASTPREIEKAHKIAEDGVYMRDYVQNEKGEIEKLEFDFVKTK</sequence>
<dbReference type="OrthoDB" id="1771153at2"/>
<proteinExistence type="predicted"/>